<dbReference type="CDD" id="cd07431">
    <property type="entry name" value="PHP_PolIIIA"/>
    <property type="match status" value="1"/>
</dbReference>
<dbReference type="PANTHER" id="PTHR32294">
    <property type="entry name" value="DNA POLYMERASE III SUBUNIT ALPHA"/>
    <property type="match status" value="1"/>
</dbReference>
<organism evidence="2">
    <name type="scientific">marine metagenome</name>
    <dbReference type="NCBI Taxonomy" id="408172"/>
    <lineage>
        <taxon>unclassified sequences</taxon>
        <taxon>metagenomes</taxon>
        <taxon>ecological metagenomes</taxon>
    </lineage>
</organism>
<reference evidence="2" key="1">
    <citation type="submission" date="2018-05" db="EMBL/GenBank/DDBJ databases">
        <authorList>
            <person name="Lanie J.A."/>
            <person name="Ng W.-L."/>
            <person name="Kazmierczak K.M."/>
            <person name="Andrzejewski T.M."/>
            <person name="Davidsen T.M."/>
            <person name="Wayne K.J."/>
            <person name="Tettelin H."/>
            <person name="Glass J.I."/>
            <person name="Rusch D."/>
            <person name="Podicherti R."/>
            <person name="Tsui H.-C.T."/>
            <person name="Winkler M.E."/>
        </authorList>
    </citation>
    <scope>NUCLEOTIDE SEQUENCE</scope>
</reference>
<dbReference type="InterPro" id="IPR016195">
    <property type="entry name" value="Pol/histidinol_Pase-like"/>
</dbReference>
<dbReference type="AlphaFoldDB" id="A0A382XRX0"/>
<evidence type="ECO:0000313" key="2">
    <source>
        <dbReference type="EMBL" id="SVD73882.1"/>
    </source>
</evidence>
<dbReference type="EMBL" id="UINC01170039">
    <property type="protein sequence ID" value="SVD73882.1"/>
    <property type="molecule type" value="Genomic_DNA"/>
</dbReference>
<feature type="domain" description="Polymerase/histidinol phosphatase N-terminal" evidence="1">
    <location>
        <begin position="6"/>
        <end position="73"/>
    </location>
</feature>
<name>A0A382XRX0_9ZZZZ</name>
<proteinExistence type="predicted"/>
<dbReference type="Pfam" id="PF02811">
    <property type="entry name" value="PHP"/>
    <property type="match status" value="1"/>
</dbReference>
<dbReference type="GO" id="GO:0006260">
    <property type="term" value="P:DNA replication"/>
    <property type="evidence" value="ECO:0007669"/>
    <property type="project" value="InterPro"/>
</dbReference>
<sequence length="106" mass="11616">MNMPYVELHCHSGFSFLDGASHPKELVARAVEIGYPALALTDHNGLYGSMEFAQAARRANLQPITGAEITLRECFPGFEEPEGGHHVTLLAETPQGYANLCRMLTE</sequence>
<dbReference type="SUPFAM" id="SSF89550">
    <property type="entry name" value="PHP domain-like"/>
    <property type="match status" value="1"/>
</dbReference>
<dbReference type="PANTHER" id="PTHR32294:SF4">
    <property type="entry name" value="ERROR-PRONE DNA POLYMERASE"/>
    <property type="match status" value="1"/>
</dbReference>
<dbReference type="SMART" id="SM00481">
    <property type="entry name" value="POLIIIAc"/>
    <property type="match status" value="1"/>
</dbReference>
<dbReference type="GO" id="GO:0008408">
    <property type="term" value="F:3'-5' exonuclease activity"/>
    <property type="evidence" value="ECO:0007669"/>
    <property type="project" value="InterPro"/>
</dbReference>
<protein>
    <recommendedName>
        <fullName evidence="1">Polymerase/histidinol phosphatase N-terminal domain-containing protein</fullName>
    </recommendedName>
</protein>
<gene>
    <name evidence="2" type="ORF">METZ01_LOCUS426736</name>
</gene>
<dbReference type="InterPro" id="IPR004013">
    <property type="entry name" value="PHP_dom"/>
</dbReference>
<dbReference type="InterPro" id="IPR004805">
    <property type="entry name" value="DnaE2/DnaE/PolC"/>
</dbReference>
<feature type="non-terminal residue" evidence="2">
    <location>
        <position position="106"/>
    </location>
</feature>
<dbReference type="InterPro" id="IPR003141">
    <property type="entry name" value="Pol/His_phosphatase_N"/>
</dbReference>
<accession>A0A382XRX0</accession>
<evidence type="ECO:0000259" key="1">
    <source>
        <dbReference type="SMART" id="SM00481"/>
    </source>
</evidence>
<dbReference type="Gene3D" id="3.20.20.140">
    <property type="entry name" value="Metal-dependent hydrolases"/>
    <property type="match status" value="1"/>
</dbReference>